<gene>
    <name evidence="8" type="primary">pdhC_2</name>
    <name evidence="8" type="ORF">NCTC10126_00171</name>
    <name evidence="7" type="ORF">NPA07_01535</name>
</gene>
<comment type="cofactor">
    <cofactor evidence="1">
        <name>(R)-lipoate</name>
        <dbReference type="ChEBI" id="CHEBI:83088"/>
    </cofactor>
</comment>
<dbReference type="InterPro" id="IPR050743">
    <property type="entry name" value="2-oxoacid_DH_E2_comp"/>
</dbReference>
<dbReference type="Proteomes" id="UP000280036">
    <property type="component" value="Unassembled WGS sequence"/>
</dbReference>
<dbReference type="InterPro" id="IPR036625">
    <property type="entry name" value="E3-bd_dom_sf"/>
</dbReference>
<evidence type="ECO:0000259" key="6">
    <source>
        <dbReference type="PROSITE" id="PS51826"/>
    </source>
</evidence>
<dbReference type="EC" id="2.3.1.12" evidence="8"/>
<dbReference type="GO" id="GO:0005737">
    <property type="term" value="C:cytoplasm"/>
    <property type="evidence" value="ECO:0007669"/>
    <property type="project" value="TreeGrafter"/>
</dbReference>
<sequence length="317" mass="34332">MKIKSTPIARAMAAKMGIDINLVSGSGINGRILIEDIQKFKTQATSTSLHNNFAPTPASINQPIIQSQSQTINKPNPTPRLTVDRSAHSEPVSPIRKAIAKAMTNSWSNVAYTNLVHEIDMSALWDLRSRIKDLVLKSDNVKLTFLPYIIKAVAITLREFPIFSAKYNEANQTLDYPGVINVGVAVDTEAGLMVPVVNNADNLSIINIASEVSRLASAARNRTIKPAEMKDAGFTITNYGSVGSLFGVPVINYPELAIAGVGAIIDKPVVRSGQVVPGKVMYLTVAADHRWIDGAQIGRFASRVKELLEKPDVLGVY</sequence>
<evidence type="ECO:0000313" key="9">
    <source>
        <dbReference type="Proteomes" id="UP000280036"/>
    </source>
</evidence>
<dbReference type="InterPro" id="IPR001078">
    <property type="entry name" value="2-oxoacid_DH_actylTfrase"/>
</dbReference>
<dbReference type="OrthoDB" id="9805770at2"/>
<dbReference type="NCBIfam" id="NF008815">
    <property type="entry name" value="PRK11857.1"/>
    <property type="match status" value="1"/>
</dbReference>
<reference evidence="8 9" key="1">
    <citation type="submission" date="2018-12" db="EMBL/GenBank/DDBJ databases">
        <authorList>
            <consortium name="Pathogen Informatics"/>
        </authorList>
    </citation>
    <scope>NUCLEOTIDE SEQUENCE [LARGE SCALE GENOMIC DNA]</scope>
    <source>
        <strain evidence="8 9">NCTC10126</strain>
    </source>
</reference>
<evidence type="ECO:0000313" key="8">
    <source>
        <dbReference type="EMBL" id="VDR41692.1"/>
    </source>
</evidence>
<dbReference type="PROSITE" id="PS51826">
    <property type="entry name" value="PSBD"/>
    <property type="match status" value="1"/>
</dbReference>
<evidence type="ECO:0000256" key="5">
    <source>
        <dbReference type="ARBA" id="ARBA00023315"/>
    </source>
</evidence>
<protein>
    <submittedName>
        <fullName evidence="7">2-oxo acid dehydrogenase subunit E2</fullName>
    </submittedName>
    <submittedName>
        <fullName evidence="8">Pyruvate dehydrogenase E2 component (Dihydrolipoamide acetyltransferase)</fullName>
        <ecNumber evidence="8">2.3.1.12</ecNumber>
    </submittedName>
</protein>
<feature type="domain" description="Peripheral subunit-binding (PSBD)" evidence="6">
    <location>
        <begin position="4"/>
        <end position="41"/>
    </location>
</feature>
<dbReference type="PANTHER" id="PTHR43178">
    <property type="entry name" value="DIHYDROLIPOAMIDE ACETYLTRANSFERASE COMPONENT OF PYRUVATE DEHYDROGENASE COMPLEX"/>
    <property type="match status" value="1"/>
</dbReference>
<accession>A0A3P8LHT4</accession>
<evidence type="ECO:0000256" key="4">
    <source>
        <dbReference type="ARBA" id="ARBA00022823"/>
    </source>
</evidence>
<keyword evidence="10" id="KW-1185">Reference proteome</keyword>
<dbReference type="Pfam" id="PF00198">
    <property type="entry name" value="2-oxoacid_dh"/>
    <property type="match status" value="1"/>
</dbReference>
<proteinExistence type="inferred from homology"/>
<dbReference type="SUPFAM" id="SSF52777">
    <property type="entry name" value="CoA-dependent acyltransferases"/>
    <property type="match status" value="1"/>
</dbReference>
<dbReference type="PANTHER" id="PTHR43178:SF5">
    <property type="entry name" value="LIPOAMIDE ACYLTRANSFERASE COMPONENT OF BRANCHED-CHAIN ALPHA-KETO ACID DEHYDROGENASE COMPLEX, MITOCHONDRIAL"/>
    <property type="match status" value="1"/>
</dbReference>
<dbReference type="InterPro" id="IPR004167">
    <property type="entry name" value="PSBD"/>
</dbReference>
<evidence type="ECO:0000256" key="2">
    <source>
        <dbReference type="ARBA" id="ARBA00007317"/>
    </source>
</evidence>
<comment type="similarity">
    <text evidence="2">Belongs to the 2-oxoacid dehydrogenase family.</text>
</comment>
<keyword evidence="4" id="KW-0450">Lipoyl</keyword>
<dbReference type="Proteomes" id="UP001058569">
    <property type="component" value="Chromosome"/>
</dbReference>
<dbReference type="Pfam" id="PF02817">
    <property type="entry name" value="E3_binding"/>
    <property type="match status" value="1"/>
</dbReference>
<keyword evidence="5 8" id="KW-0012">Acyltransferase</keyword>
<dbReference type="EMBL" id="CP101806">
    <property type="protein sequence ID" value="UUD35537.1"/>
    <property type="molecule type" value="Genomic_DNA"/>
</dbReference>
<dbReference type="SUPFAM" id="SSF47005">
    <property type="entry name" value="Peripheral subunit-binding domain of 2-oxo acid dehydrogenase complex"/>
    <property type="match status" value="1"/>
</dbReference>
<dbReference type="EMBL" id="UZVY01000001">
    <property type="protein sequence ID" value="VDR41692.1"/>
    <property type="molecule type" value="Genomic_DNA"/>
</dbReference>
<dbReference type="InterPro" id="IPR023213">
    <property type="entry name" value="CAT-like_dom_sf"/>
</dbReference>
<reference evidence="7" key="2">
    <citation type="submission" date="2022-07" db="EMBL/GenBank/DDBJ databases">
        <title>Complete genome of Mycoplasma caviae type strain G122.</title>
        <authorList>
            <person name="Spergser J."/>
        </authorList>
    </citation>
    <scope>NUCLEOTIDE SEQUENCE</scope>
    <source>
        <strain evidence="7">G122</strain>
    </source>
</reference>
<evidence type="ECO:0000256" key="1">
    <source>
        <dbReference type="ARBA" id="ARBA00001938"/>
    </source>
</evidence>
<keyword evidence="8" id="KW-0670">Pyruvate</keyword>
<dbReference type="FunFam" id="3.30.559.10:FF:000007">
    <property type="entry name" value="Dihydrolipoamide acetyltransferase component of pyruvate dehydrogenase complex"/>
    <property type="match status" value="1"/>
</dbReference>
<dbReference type="Gene3D" id="3.30.559.10">
    <property type="entry name" value="Chloramphenicol acetyltransferase-like domain"/>
    <property type="match status" value="1"/>
</dbReference>
<dbReference type="GO" id="GO:0031405">
    <property type="term" value="F:lipoic acid binding"/>
    <property type="evidence" value="ECO:0007669"/>
    <property type="project" value="TreeGrafter"/>
</dbReference>
<dbReference type="AlphaFoldDB" id="A0A3P8LHT4"/>
<organism evidence="8 9">
    <name type="scientific">Mycoplasmopsis caviae</name>
    <dbReference type="NCBI Taxonomy" id="55603"/>
    <lineage>
        <taxon>Bacteria</taxon>
        <taxon>Bacillati</taxon>
        <taxon>Mycoplasmatota</taxon>
        <taxon>Mycoplasmoidales</taxon>
        <taxon>Metamycoplasmataceae</taxon>
        <taxon>Mycoplasmopsis</taxon>
    </lineage>
</organism>
<evidence type="ECO:0000256" key="3">
    <source>
        <dbReference type="ARBA" id="ARBA00022679"/>
    </source>
</evidence>
<keyword evidence="3 8" id="KW-0808">Transferase</keyword>
<dbReference type="GO" id="GO:0004742">
    <property type="term" value="F:dihydrolipoyllysine-residue acetyltransferase activity"/>
    <property type="evidence" value="ECO:0007669"/>
    <property type="project" value="UniProtKB-EC"/>
</dbReference>
<dbReference type="RefSeq" id="WP_126117972.1">
    <property type="nucleotide sequence ID" value="NZ_CP101806.1"/>
</dbReference>
<evidence type="ECO:0000313" key="7">
    <source>
        <dbReference type="EMBL" id="UUD35537.1"/>
    </source>
</evidence>
<dbReference type="Gene3D" id="4.10.320.10">
    <property type="entry name" value="E3-binding domain"/>
    <property type="match status" value="1"/>
</dbReference>
<name>A0A3P8LHT4_9BACT</name>
<evidence type="ECO:0000313" key="10">
    <source>
        <dbReference type="Proteomes" id="UP001058569"/>
    </source>
</evidence>